<dbReference type="EMBL" id="SMBX01000002">
    <property type="protein sequence ID" value="TCV01371.1"/>
    <property type="molecule type" value="Genomic_DNA"/>
</dbReference>
<name>A0A4R3VBD4_9BURK</name>
<sequence>MAWIWLGLALLVLVAELLSGTIFLLFVSLGMLLPGLVLFFRPELPFSIQLLMFSVIVLIGLVVYMRSRKRKRFREDNSLNSPDVGKLVEVKEEGNRASYRGSGWDVMLDGSPEPLKPGRYRIVEVRGTVLIVAYPQADNTSANAR</sequence>
<accession>A0A4R3VBD4</accession>
<dbReference type="RefSeq" id="WP_132473847.1">
    <property type="nucleotide sequence ID" value="NZ_JBHRVM010000001.1"/>
</dbReference>
<keyword evidence="2" id="KW-0378">Hydrolase</keyword>
<evidence type="ECO:0000313" key="3">
    <source>
        <dbReference type="Proteomes" id="UP000294692"/>
    </source>
</evidence>
<organism evidence="2 3">
    <name type="scientific">Paracandidimonas soli</name>
    <dbReference type="NCBI Taxonomy" id="1917182"/>
    <lineage>
        <taxon>Bacteria</taxon>
        <taxon>Pseudomonadati</taxon>
        <taxon>Pseudomonadota</taxon>
        <taxon>Betaproteobacteria</taxon>
        <taxon>Burkholderiales</taxon>
        <taxon>Alcaligenaceae</taxon>
        <taxon>Paracandidimonas</taxon>
    </lineage>
</organism>
<evidence type="ECO:0000256" key="1">
    <source>
        <dbReference type="SAM" id="Phobius"/>
    </source>
</evidence>
<keyword evidence="1" id="KW-1133">Transmembrane helix</keyword>
<dbReference type="GO" id="GO:0006508">
    <property type="term" value="P:proteolysis"/>
    <property type="evidence" value="ECO:0007669"/>
    <property type="project" value="UniProtKB-KW"/>
</dbReference>
<proteinExistence type="predicted"/>
<evidence type="ECO:0000313" key="2">
    <source>
        <dbReference type="EMBL" id="TCV01371.1"/>
    </source>
</evidence>
<reference evidence="2 3" key="1">
    <citation type="submission" date="2019-03" db="EMBL/GenBank/DDBJ databases">
        <title>Genomic Encyclopedia of Type Strains, Phase IV (KMG-IV): sequencing the most valuable type-strain genomes for metagenomic binning, comparative biology and taxonomic classification.</title>
        <authorList>
            <person name="Goeker M."/>
        </authorList>
    </citation>
    <scope>NUCLEOTIDE SEQUENCE [LARGE SCALE GENOMIC DNA]</scope>
    <source>
        <strain evidence="2 3">DSM 100048</strain>
    </source>
</reference>
<protein>
    <submittedName>
        <fullName evidence="2">Membrane protein implicated in regulation of membrane protease activity</fullName>
    </submittedName>
</protein>
<keyword evidence="2" id="KW-0645">Protease</keyword>
<keyword evidence="3" id="KW-1185">Reference proteome</keyword>
<dbReference type="GO" id="GO:0008233">
    <property type="term" value="F:peptidase activity"/>
    <property type="evidence" value="ECO:0007669"/>
    <property type="project" value="UniProtKB-KW"/>
</dbReference>
<feature type="transmembrane region" description="Helical" evidence="1">
    <location>
        <begin position="44"/>
        <end position="64"/>
    </location>
</feature>
<dbReference type="AlphaFoldDB" id="A0A4R3VBD4"/>
<dbReference type="OrthoDB" id="5654021at2"/>
<dbReference type="Proteomes" id="UP000294692">
    <property type="component" value="Unassembled WGS sequence"/>
</dbReference>
<keyword evidence="1" id="KW-0812">Transmembrane</keyword>
<keyword evidence="1" id="KW-0472">Membrane</keyword>
<comment type="caution">
    <text evidence="2">The sequence shown here is derived from an EMBL/GenBank/DDBJ whole genome shotgun (WGS) entry which is preliminary data.</text>
</comment>
<gene>
    <name evidence="2" type="ORF">EV686_10280</name>
</gene>